<evidence type="ECO:0000313" key="1">
    <source>
        <dbReference type="EMBL" id="MBX67765.1"/>
    </source>
</evidence>
<proteinExistence type="predicted"/>
<reference evidence="1" key="1">
    <citation type="submission" date="2018-02" db="EMBL/GenBank/DDBJ databases">
        <title>Rhizophora mucronata_Transcriptome.</title>
        <authorList>
            <person name="Meera S.P."/>
            <person name="Sreeshan A."/>
            <person name="Augustine A."/>
        </authorList>
    </citation>
    <scope>NUCLEOTIDE SEQUENCE</scope>
    <source>
        <tissue evidence="1">Leaf</tissue>
    </source>
</reference>
<dbReference type="AlphaFoldDB" id="A0A2P2QLI7"/>
<dbReference type="EMBL" id="GGEC01087281">
    <property type="protein sequence ID" value="MBX67765.1"/>
    <property type="molecule type" value="Transcribed_RNA"/>
</dbReference>
<name>A0A2P2QLI7_RHIMU</name>
<sequence>MCVRQWVSSRLDLSRQLTILFEDI</sequence>
<protein>
    <submittedName>
        <fullName evidence="1">Uncharacterized protein</fullName>
    </submittedName>
</protein>
<organism evidence="1">
    <name type="scientific">Rhizophora mucronata</name>
    <name type="common">Asiatic mangrove</name>
    <dbReference type="NCBI Taxonomy" id="61149"/>
    <lineage>
        <taxon>Eukaryota</taxon>
        <taxon>Viridiplantae</taxon>
        <taxon>Streptophyta</taxon>
        <taxon>Embryophyta</taxon>
        <taxon>Tracheophyta</taxon>
        <taxon>Spermatophyta</taxon>
        <taxon>Magnoliopsida</taxon>
        <taxon>eudicotyledons</taxon>
        <taxon>Gunneridae</taxon>
        <taxon>Pentapetalae</taxon>
        <taxon>rosids</taxon>
        <taxon>fabids</taxon>
        <taxon>Malpighiales</taxon>
        <taxon>Rhizophoraceae</taxon>
        <taxon>Rhizophora</taxon>
    </lineage>
</organism>
<accession>A0A2P2QLI7</accession>